<dbReference type="RefSeq" id="WP_188488462.1">
    <property type="nucleotide sequence ID" value="NZ_BMCS01000001.1"/>
</dbReference>
<organism evidence="2 3">
    <name type="scientific">Williamsia phyllosphaerae</name>
    <dbReference type="NCBI Taxonomy" id="885042"/>
    <lineage>
        <taxon>Bacteria</taxon>
        <taxon>Bacillati</taxon>
        <taxon>Actinomycetota</taxon>
        <taxon>Actinomycetes</taxon>
        <taxon>Mycobacteriales</taxon>
        <taxon>Nocardiaceae</taxon>
        <taxon>Williamsia</taxon>
    </lineage>
</organism>
<name>A0ABQ1UKX8_9NOCA</name>
<reference evidence="3" key="1">
    <citation type="journal article" date="2019" name="Int. J. Syst. Evol. Microbiol.">
        <title>The Global Catalogue of Microorganisms (GCM) 10K type strain sequencing project: providing services to taxonomists for standard genome sequencing and annotation.</title>
        <authorList>
            <consortium name="The Broad Institute Genomics Platform"/>
            <consortium name="The Broad Institute Genome Sequencing Center for Infectious Disease"/>
            <person name="Wu L."/>
            <person name="Ma J."/>
        </authorList>
    </citation>
    <scope>NUCLEOTIDE SEQUENCE [LARGE SCALE GENOMIC DNA]</scope>
    <source>
        <strain evidence="3">CCM 7855</strain>
    </source>
</reference>
<feature type="region of interest" description="Disordered" evidence="1">
    <location>
        <begin position="1"/>
        <end position="54"/>
    </location>
</feature>
<sequence>MADDDDNSPHRVFDPSSGKDPDTEGVADGDDVPAPRRRGSSDDDEASTSDDAEA</sequence>
<accession>A0ABQ1UKX8</accession>
<keyword evidence="3" id="KW-1185">Reference proteome</keyword>
<evidence type="ECO:0000256" key="1">
    <source>
        <dbReference type="SAM" id="MobiDB-lite"/>
    </source>
</evidence>
<proteinExistence type="predicted"/>
<gene>
    <name evidence="2" type="ORF">GCM10007298_15660</name>
</gene>
<protein>
    <submittedName>
        <fullName evidence="2">Uncharacterized protein</fullName>
    </submittedName>
</protein>
<evidence type="ECO:0000313" key="2">
    <source>
        <dbReference type="EMBL" id="GGF20575.1"/>
    </source>
</evidence>
<comment type="caution">
    <text evidence="2">The sequence shown here is derived from an EMBL/GenBank/DDBJ whole genome shotgun (WGS) entry which is preliminary data.</text>
</comment>
<dbReference type="Proteomes" id="UP000632454">
    <property type="component" value="Unassembled WGS sequence"/>
</dbReference>
<dbReference type="EMBL" id="BMCS01000001">
    <property type="protein sequence ID" value="GGF20575.1"/>
    <property type="molecule type" value="Genomic_DNA"/>
</dbReference>
<evidence type="ECO:0000313" key="3">
    <source>
        <dbReference type="Proteomes" id="UP000632454"/>
    </source>
</evidence>
<feature type="compositionally biased region" description="Basic and acidic residues" evidence="1">
    <location>
        <begin position="7"/>
        <end position="22"/>
    </location>
</feature>
<feature type="compositionally biased region" description="Acidic residues" evidence="1">
    <location>
        <begin position="42"/>
        <end position="54"/>
    </location>
</feature>